<evidence type="ECO:0000313" key="3">
    <source>
        <dbReference type="EMBL" id="WAM33648.1"/>
    </source>
</evidence>
<evidence type="ECO:0000256" key="2">
    <source>
        <dbReference type="ARBA" id="ARBA00022679"/>
    </source>
</evidence>
<accession>A0ABY7BLC7</accession>
<dbReference type="EMBL" id="CP113865">
    <property type="protein sequence ID" value="WAM33648.1"/>
    <property type="molecule type" value="Genomic_DNA"/>
</dbReference>
<dbReference type="Pfam" id="PF03808">
    <property type="entry name" value="Glyco_tran_WecG"/>
    <property type="match status" value="1"/>
</dbReference>
<evidence type="ECO:0000313" key="4">
    <source>
        <dbReference type="Proteomes" id="UP001164909"/>
    </source>
</evidence>
<proteinExistence type="predicted"/>
<dbReference type="CDD" id="cd06533">
    <property type="entry name" value="Glyco_transf_WecG_TagA"/>
    <property type="match status" value="1"/>
</dbReference>
<dbReference type="PANTHER" id="PTHR34136">
    <property type="match status" value="1"/>
</dbReference>
<dbReference type="RefSeq" id="WP_045168818.1">
    <property type="nucleotide sequence ID" value="NZ_CP113865.1"/>
</dbReference>
<dbReference type="PANTHER" id="PTHR34136:SF1">
    <property type="entry name" value="UDP-N-ACETYL-D-MANNOSAMINURONIC ACID TRANSFERASE"/>
    <property type="match status" value="1"/>
</dbReference>
<keyword evidence="1" id="KW-0328">Glycosyltransferase</keyword>
<dbReference type="InterPro" id="IPR004629">
    <property type="entry name" value="WecG_TagA_CpsF"/>
</dbReference>
<dbReference type="Proteomes" id="UP001164909">
    <property type="component" value="Chromosome"/>
</dbReference>
<gene>
    <name evidence="3" type="ORF">OTK00_002169</name>
</gene>
<protein>
    <submittedName>
        <fullName evidence="3">WecB/TagA/CpsF family glycosyltransferase</fullName>
    </submittedName>
</protein>
<name>A0ABY7BLC7_9FIRM</name>
<keyword evidence="2" id="KW-0808">Transferase</keyword>
<organism evidence="3 4">
    <name type="scientific">Caldicellulosiruptor morganii</name>
    <dbReference type="NCBI Taxonomy" id="1387555"/>
    <lineage>
        <taxon>Bacteria</taxon>
        <taxon>Bacillati</taxon>
        <taxon>Bacillota</taxon>
        <taxon>Bacillota incertae sedis</taxon>
        <taxon>Caldicellulosiruptorales</taxon>
        <taxon>Caldicellulosiruptoraceae</taxon>
        <taxon>Caldicellulosiruptor</taxon>
    </lineage>
</organism>
<sequence>MKTYYINNMKLHSISKNELLEIVSKWAEKRESRVICFANVHMNIESYKNNQFQQLLNNYADVVCPDGMPLVWWLRKNGEVYQERVYGPEMMLEICELAEKKQYNIGLYGSDSDTLHSLISKLKMKFPALNIVYSFAPPFRELTKEEEKNIVKNINESKVQILFVALGCPKQEKWIIKNKGRINAVMLGVGAAFSFHAGKVKQAPQWLQRLGFEWLYRLIQEPRRLWRRYLYTNFKFICLMLHNQIAK</sequence>
<keyword evidence="4" id="KW-1185">Reference proteome</keyword>
<evidence type="ECO:0000256" key="1">
    <source>
        <dbReference type="ARBA" id="ARBA00022676"/>
    </source>
</evidence>
<reference evidence="3" key="1">
    <citation type="submission" date="2022-12" db="EMBL/GenBank/DDBJ databases">
        <authorList>
            <person name="Bing R.G."/>
            <person name="Willard D.J."/>
            <person name="Manesh M.J.H."/>
            <person name="Laemthong T."/>
            <person name="Crosby J.R."/>
            <person name="Kelly R.M."/>
        </authorList>
    </citation>
    <scope>NUCLEOTIDE SEQUENCE</scope>
    <source>
        <strain evidence="3">DSM 8990</strain>
    </source>
</reference>
<dbReference type="NCBIfam" id="TIGR00696">
    <property type="entry name" value="wecG_tagA_cpsF"/>
    <property type="match status" value="1"/>
</dbReference>